<sequence length="177" mass="18775">MDPYLGEIRLFGFGKELKGWHRCDGSLLPITANQPLYSLLGTTYGGDGRTTFGLPDLRGRAVMGAKNPATQNKLPYSVGNAGGAETVTLNMAQIPQHQHLVRVSSLGGTTATLPDHIYTAVKQPSSRPLYGPMSNPPVAIEPSTIQPAGGGQAHPNMQASLALSYYIATAGVYPQRD</sequence>
<proteinExistence type="predicted"/>
<comment type="caution">
    <text evidence="2">The sequence shown here is derived from an EMBL/GenBank/DDBJ whole genome shotgun (WGS) entry which is preliminary data.</text>
</comment>
<dbReference type="InterPro" id="IPR037053">
    <property type="entry name" value="Phage_tail_collar_dom_sf"/>
</dbReference>
<dbReference type="RefSeq" id="WP_116471060.1">
    <property type="nucleotide sequence ID" value="NZ_QENQ01000013.1"/>
</dbReference>
<keyword evidence="3" id="KW-1185">Reference proteome</keyword>
<dbReference type="EMBL" id="QENQ01000013">
    <property type="protein sequence ID" value="PVX27897.1"/>
    <property type="molecule type" value="Genomic_DNA"/>
</dbReference>
<organism evidence="2 3">
    <name type="scientific">Sphingomonas pokkalii</name>
    <dbReference type="NCBI Taxonomy" id="2175090"/>
    <lineage>
        <taxon>Bacteria</taxon>
        <taxon>Pseudomonadati</taxon>
        <taxon>Pseudomonadota</taxon>
        <taxon>Alphaproteobacteria</taxon>
        <taxon>Sphingomonadales</taxon>
        <taxon>Sphingomonadaceae</taxon>
        <taxon>Sphingomonas</taxon>
    </lineage>
</organism>
<accession>A0A2U0S943</accession>
<dbReference type="OrthoDB" id="9810174at2"/>
<evidence type="ECO:0000313" key="2">
    <source>
        <dbReference type="EMBL" id="PVX27897.1"/>
    </source>
</evidence>
<dbReference type="Proteomes" id="UP000245890">
    <property type="component" value="Unassembled WGS sequence"/>
</dbReference>
<dbReference type="AlphaFoldDB" id="A0A2U0S943"/>
<gene>
    <name evidence="2" type="ORF">DD559_19470</name>
</gene>
<feature type="domain" description="Phage tail collar" evidence="1">
    <location>
        <begin position="6"/>
        <end position="61"/>
    </location>
</feature>
<reference evidence="2 3" key="1">
    <citation type="submission" date="2018-05" db="EMBL/GenBank/DDBJ databases">
        <title>Description of Sphingomonas pokkalii sp nov, isolated from the rhizosphere of saline tolerant pokkali rice and its draft genome analysis.</title>
        <authorList>
            <person name="Menon R."/>
            <person name="Kumari S."/>
            <person name="Rameshkumar N."/>
        </authorList>
    </citation>
    <scope>NUCLEOTIDE SEQUENCE [LARGE SCALE GENOMIC DNA]</scope>
    <source>
        <strain evidence="2 3">L3B27</strain>
    </source>
</reference>
<dbReference type="Pfam" id="PF07484">
    <property type="entry name" value="Collar"/>
    <property type="match status" value="1"/>
</dbReference>
<protein>
    <submittedName>
        <fullName evidence="2">Phage tail protein</fullName>
    </submittedName>
</protein>
<name>A0A2U0S943_9SPHN</name>
<evidence type="ECO:0000313" key="3">
    <source>
        <dbReference type="Proteomes" id="UP000245890"/>
    </source>
</evidence>
<dbReference type="SUPFAM" id="SSF88874">
    <property type="entry name" value="Receptor-binding domain of short tail fibre protein gp12"/>
    <property type="match status" value="1"/>
</dbReference>
<evidence type="ECO:0000259" key="1">
    <source>
        <dbReference type="Pfam" id="PF07484"/>
    </source>
</evidence>
<dbReference type="Gene3D" id="3.90.1340.10">
    <property type="entry name" value="Phage tail collar domain"/>
    <property type="match status" value="1"/>
</dbReference>
<dbReference type="InterPro" id="IPR011083">
    <property type="entry name" value="Phage_tail_collar_dom"/>
</dbReference>